<proteinExistence type="predicted"/>
<reference evidence="1 2" key="1">
    <citation type="submission" date="2023-07" db="EMBL/GenBank/DDBJ databases">
        <title>Closed genoem sequence of Methanomicrococcus sp. Hf6.</title>
        <authorList>
            <person name="Poehlein A."/>
            <person name="Protasov E."/>
            <person name="Platt K."/>
            <person name="Reeh H."/>
            <person name="Daniel R."/>
            <person name="Brune A."/>
        </authorList>
    </citation>
    <scope>NUCLEOTIDE SEQUENCE [LARGE SCALE GENOMIC DNA]</scope>
    <source>
        <strain evidence="1 2">Hf6</strain>
    </source>
</reference>
<name>A0AA96ZTL3_9EURY</name>
<organism evidence="1 2">
    <name type="scientific">Methanimicrococcus hongohii</name>
    <dbReference type="NCBI Taxonomy" id="3028295"/>
    <lineage>
        <taxon>Archaea</taxon>
        <taxon>Methanobacteriati</taxon>
        <taxon>Methanobacteriota</taxon>
        <taxon>Stenosarchaea group</taxon>
        <taxon>Methanomicrobia</taxon>
        <taxon>Methanosarcinales</taxon>
        <taxon>Methanosarcinaceae</taxon>
        <taxon>Methanimicrococcus</taxon>
    </lineage>
</organism>
<dbReference type="KEGG" id="mehf:MmiHf6_00470"/>
<dbReference type="Proteomes" id="UP001302978">
    <property type="component" value="Chromosome"/>
</dbReference>
<dbReference type="RefSeq" id="WP_316557720.1">
    <property type="nucleotide sequence ID" value="NZ_CP131059.1"/>
</dbReference>
<dbReference type="AlphaFoldDB" id="A0AA96ZTL3"/>
<accession>A0AA96ZTL3</accession>
<dbReference type="EMBL" id="CP131059">
    <property type="protein sequence ID" value="WNY22762.1"/>
    <property type="molecule type" value="Genomic_DNA"/>
</dbReference>
<evidence type="ECO:0000313" key="2">
    <source>
        <dbReference type="Proteomes" id="UP001302978"/>
    </source>
</evidence>
<dbReference type="GeneID" id="85194467"/>
<sequence>MATSSLTDIIIVKDKKAIKTLEKIMFSSEPHNDIEVDVFGEMRRCEELF</sequence>
<keyword evidence="2" id="KW-1185">Reference proteome</keyword>
<evidence type="ECO:0000313" key="1">
    <source>
        <dbReference type="EMBL" id="WNY22762.1"/>
    </source>
</evidence>
<protein>
    <submittedName>
        <fullName evidence="1">Uncharacterized protein</fullName>
    </submittedName>
</protein>
<gene>
    <name evidence="1" type="ORF">MmiHf6_00470</name>
</gene>